<dbReference type="OrthoDB" id="7726458at2"/>
<evidence type="ECO:0000313" key="1">
    <source>
        <dbReference type="EMBL" id="ATI40822.1"/>
    </source>
</evidence>
<proteinExistence type="predicted"/>
<dbReference type="KEGG" id="cmag:CBW24_01550"/>
<name>A0A291LVV7_9RHOB</name>
<sequence>MSIYQTRILHARRDRDFGRVEAQVEIITHDGPGVPAASRKLLVSVPDHAKGRLRTRVAREAERLSEHFRAHERARTIAQAARTVAA</sequence>
<dbReference type="AlphaFoldDB" id="A0A291LVV7"/>
<keyword evidence="2" id="KW-1185">Reference proteome</keyword>
<dbReference type="Proteomes" id="UP000219050">
    <property type="component" value="Chromosome"/>
</dbReference>
<gene>
    <name evidence="1" type="ORF">CBW24_01550</name>
</gene>
<reference evidence="1 2" key="1">
    <citation type="submission" date="2017-05" db="EMBL/GenBank/DDBJ databases">
        <title>Comparative genomic and metabolic analysis of manganese-oxidizing mechanisms in Celeribater manganoxidans DY25T: its adaption to the environment of polymetallic nodule.</title>
        <authorList>
            <person name="Wang X."/>
        </authorList>
    </citation>
    <scope>NUCLEOTIDE SEQUENCE [LARGE SCALE GENOMIC DNA]</scope>
    <source>
        <strain evidence="1 2">DY25</strain>
    </source>
</reference>
<dbReference type="RefSeq" id="WP_088662914.1">
    <property type="nucleotide sequence ID" value="NZ_CP021404.1"/>
</dbReference>
<dbReference type="EMBL" id="CP021404">
    <property type="protein sequence ID" value="ATI40822.1"/>
    <property type="molecule type" value="Genomic_DNA"/>
</dbReference>
<accession>A0A291LVV7</accession>
<evidence type="ECO:0000313" key="2">
    <source>
        <dbReference type="Proteomes" id="UP000219050"/>
    </source>
</evidence>
<organism evidence="1 2">
    <name type="scientific">Pacificitalea manganoxidans</name>
    <dbReference type="NCBI Taxonomy" id="1411902"/>
    <lineage>
        <taxon>Bacteria</taxon>
        <taxon>Pseudomonadati</taxon>
        <taxon>Pseudomonadota</taxon>
        <taxon>Alphaproteobacteria</taxon>
        <taxon>Rhodobacterales</taxon>
        <taxon>Paracoccaceae</taxon>
        <taxon>Pacificitalea</taxon>
    </lineage>
</organism>
<protein>
    <submittedName>
        <fullName evidence="1">Uncharacterized protein</fullName>
    </submittedName>
</protein>